<dbReference type="EMBL" id="BAAATM010000003">
    <property type="protein sequence ID" value="GAA2520083.1"/>
    <property type="molecule type" value="Genomic_DNA"/>
</dbReference>
<evidence type="ECO:0000256" key="2">
    <source>
        <dbReference type="ARBA" id="ARBA00023002"/>
    </source>
</evidence>
<dbReference type="PROSITE" id="PS51176">
    <property type="entry name" value="PDH_ADH"/>
    <property type="match status" value="1"/>
</dbReference>
<dbReference type="Proteomes" id="UP001501095">
    <property type="component" value="Unassembled WGS sequence"/>
</dbReference>
<keyword evidence="5" id="KW-1185">Reference proteome</keyword>
<evidence type="ECO:0000313" key="5">
    <source>
        <dbReference type="Proteomes" id="UP001501095"/>
    </source>
</evidence>
<dbReference type="InterPro" id="IPR008927">
    <property type="entry name" value="6-PGluconate_DH-like_C_sf"/>
</dbReference>
<comment type="similarity">
    <text evidence="1">Belongs to the prephenate/arogenate dehydrogenase family.</text>
</comment>
<dbReference type="InterPro" id="IPR036291">
    <property type="entry name" value="NAD(P)-bd_dom_sf"/>
</dbReference>
<proteinExistence type="inferred from homology"/>
<dbReference type="InterPro" id="IPR046826">
    <property type="entry name" value="PDH_N"/>
</dbReference>
<dbReference type="InterPro" id="IPR046825">
    <property type="entry name" value="PDH_C"/>
</dbReference>
<comment type="caution">
    <text evidence="4">The sequence shown here is derived from an EMBL/GenBank/DDBJ whole genome shotgun (WGS) entry which is preliminary data.</text>
</comment>
<dbReference type="Pfam" id="PF20463">
    <property type="entry name" value="PDH_C"/>
    <property type="match status" value="1"/>
</dbReference>
<accession>A0ABN3NEH6</accession>
<dbReference type="Gene3D" id="3.40.50.720">
    <property type="entry name" value="NAD(P)-binding Rossmann-like Domain"/>
    <property type="match status" value="1"/>
</dbReference>
<dbReference type="InterPro" id="IPR050812">
    <property type="entry name" value="Preph/Arog_dehydrog"/>
</dbReference>
<dbReference type="SUPFAM" id="SSF48179">
    <property type="entry name" value="6-phosphogluconate dehydrogenase C-terminal domain-like"/>
    <property type="match status" value="1"/>
</dbReference>
<name>A0ABN3NEH6_9ACTN</name>
<dbReference type="InterPro" id="IPR003099">
    <property type="entry name" value="Prephen_DH"/>
</dbReference>
<gene>
    <name evidence="4" type="ORF">GCM10010423_10640</name>
</gene>
<feature type="domain" description="Prephenate/arogenate dehydrogenase" evidence="3">
    <location>
        <begin position="2"/>
        <end position="279"/>
    </location>
</feature>
<evidence type="ECO:0000256" key="1">
    <source>
        <dbReference type="ARBA" id="ARBA00007964"/>
    </source>
</evidence>
<dbReference type="Gene3D" id="1.10.3660.10">
    <property type="entry name" value="6-phosphogluconate dehydrogenase C-terminal like domain"/>
    <property type="match status" value="1"/>
</dbReference>
<reference evidence="4 5" key="1">
    <citation type="journal article" date="2019" name="Int. J. Syst. Evol. Microbiol.">
        <title>The Global Catalogue of Microorganisms (GCM) 10K type strain sequencing project: providing services to taxonomists for standard genome sequencing and annotation.</title>
        <authorList>
            <consortium name="The Broad Institute Genomics Platform"/>
            <consortium name="The Broad Institute Genome Sequencing Center for Infectious Disease"/>
            <person name="Wu L."/>
            <person name="Ma J."/>
        </authorList>
    </citation>
    <scope>NUCLEOTIDE SEQUENCE [LARGE SCALE GENOMIC DNA]</scope>
    <source>
        <strain evidence="4 5">JCM 6924</strain>
    </source>
</reference>
<organism evidence="4 5">
    <name type="scientific">Streptomyces levis</name>
    <dbReference type="NCBI Taxonomy" id="285566"/>
    <lineage>
        <taxon>Bacteria</taxon>
        <taxon>Bacillati</taxon>
        <taxon>Actinomycetota</taxon>
        <taxon>Actinomycetes</taxon>
        <taxon>Kitasatosporales</taxon>
        <taxon>Streptomycetaceae</taxon>
        <taxon>Streptomyces</taxon>
    </lineage>
</organism>
<dbReference type="RefSeq" id="WP_344534584.1">
    <property type="nucleotide sequence ID" value="NZ_BAAATM010000003.1"/>
</dbReference>
<dbReference type="PANTHER" id="PTHR21363">
    <property type="entry name" value="PREPHENATE DEHYDROGENASE"/>
    <property type="match status" value="1"/>
</dbReference>
<evidence type="ECO:0000259" key="3">
    <source>
        <dbReference type="PROSITE" id="PS51176"/>
    </source>
</evidence>
<dbReference type="NCBIfam" id="NF005112">
    <property type="entry name" value="PRK06545.2-4"/>
    <property type="match status" value="1"/>
</dbReference>
<dbReference type="SUPFAM" id="SSF51735">
    <property type="entry name" value="NAD(P)-binding Rossmann-fold domains"/>
    <property type="match status" value="1"/>
</dbReference>
<dbReference type="Pfam" id="PF02153">
    <property type="entry name" value="PDH_N"/>
    <property type="match status" value="1"/>
</dbReference>
<dbReference type="PANTHER" id="PTHR21363:SF0">
    <property type="entry name" value="PREPHENATE DEHYDROGENASE [NADP(+)]"/>
    <property type="match status" value="1"/>
</dbReference>
<protein>
    <submittedName>
        <fullName evidence="4">Prephenate dehydrogenase</fullName>
    </submittedName>
</protein>
<sequence>MRTAAIVGAGPIGCSVGLALRRHGVVTHVIDADPEAARRAEELGAGVAEAPAQPADIAVIAVPPGQVAPVLAEHQKLGTARVYTEVSAVKVRLYHDAWAHGCDLTSLVGGHPVVGEGGSWPREPREDLFEGRPWALSPTDATDILALNRALELVALCGAVSVLLDPETHDRAAALVSHAPYLIASLAAARLLDGDESAVRLAGQDLRAVTRIADGNPELWTDILTANAGPVADQLDGWAAQAGLLARELREVARSGDPARPERLRAILRSGAAGRARIPGPWDTPLD</sequence>
<keyword evidence="2" id="KW-0560">Oxidoreductase</keyword>
<evidence type="ECO:0000313" key="4">
    <source>
        <dbReference type="EMBL" id="GAA2520083.1"/>
    </source>
</evidence>